<comment type="caution">
    <text evidence="1">The sequence shown here is derived from an EMBL/GenBank/DDBJ whole genome shotgun (WGS) entry which is preliminary data.</text>
</comment>
<name>A0A286UWW4_9AGAM</name>
<dbReference type="EMBL" id="NBII01000001">
    <property type="protein sequence ID" value="PAV24099.1"/>
    <property type="molecule type" value="Genomic_DNA"/>
</dbReference>
<proteinExistence type="predicted"/>
<dbReference type="InParanoid" id="A0A286UWW4"/>
<protein>
    <submittedName>
        <fullName evidence="1">Uncharacterized protein</fullName>
    </submittedName>
</protein>
<reference evidence="1 2" key="1">
    <citation type="journal article" date="2017" name="Mol. Ecol.">
        <title>Comparative and population genomic landscape of Phellinus noxius: A hypervariable fungus causing root rot in trees.</title>
        <authorList>
            <person name="Chung C.L."/>
            <person name="Lee T.J."/>
            <person name="Akiba M."/>
            <person name="Lee H.H."/>
            <person name="Kuo T.H."/>
            <person name="Liu D."/>
            <person name="Ke H.M."/>
            <person name="Yokoi T."/>
            <person name="Roa M.B."/>
            <person name="Lu M.J."/>
            <person name="Chang Y.Y."/>
            <person name="Ann P.J."/>
            <person name="Tsai J.N."/>
            <person name="Chen C.Y."/>
            <person name="Tzean S.S."/>
            <person name="Ota Y."/>
            <person name="Hattori T."/>
            <person name="Sahashi N."/>
            <person name="Liou R.F."/>
            <person name="Kikuchi T."/>
            <person name="Tsai I.J."/>
        </authorList>
    </citation>
    <scope>NUCLEOTIDE SEQUENCE [LARGE SCALE GENOMIC DNA]</scope>
    <source>
        <strain evidence="1 2">FFPRI411160</strain>
    </source>
</reference>
<evidence type="ECO:0000313" key="2">
    <source>
        <dbReference type="Proteomes" id="UP000217199"/>
    </source>
</evidence>
<organism evidence="1 2">
    <name type="scientific">Pyrrhoderma noxium</name>
    <dbReference type="NCBI Taxonomy" id="2282107"/>
    <lineage>
        <taxon>Eukaryota</taxon>
        <taxon>Fungi</taxon>
        <taxon>Dikarya</taxon>
        <taxon>Basidiomycota</taxon>
        <taxon>Agaricomycotina</taxon>
        <taxon>Agaricomycetes</taxon>
        <taxon>Hymenochaetales</taxon>
        <taxon>Hymenochaetaceae</taxon>
        <taxon>Pyrrhoderma</taxon>
    </lineage>
</organism>
<sequence>MGAPFPLTALSAGAHRLSLIPLDISRPLPAPHIPHLLTYTIGQSVLSILPSTNSPTFLASSNTFSTYLRAFQDFAELSRVLHLPASI</sequence>
<dbReference type="AlphaFoldDB" id="A0A286UWW4"/>
<evidence type="ECO:0000313" key="1">
    <source>
        <dbReference type="EMBL" id="PAV24099.1"/>
    </source>
</evidence>
<accession>A0A286UWW4</accession>
<gene>
    <name evidence="1" type="ORF">PNOK_0116700</name>
</gene>
<keyword evidence="2" id="KW-1185">Reference proteome</keyword>
<dbReference type="Proteomes" id="UP000217199">
    <property type="component" value="Unassembled WGS sequence"/>
</dbReference>